<dbReference type="AlphaFoldDB" id="A0A2R8BT03"/>
<name>A0A2R8BT03_9RHOB</name>
<accession>A0A2R8BT03</accession>
<evidence type="ECO:0000259" key="1">
    <source>
        <dbReference type="Pfam" id="PF03372"/>
    </source>
</evidence>
<dbReference type="Pfam" id="PF03372">
    <property type="entry name" value="Exo_endo_phos"/>
    <property type="match status" value="1"/>
</dbReference>
<evidence type="ECO:0000313" key="3">
    <source>
        <dbReference type="Proteomes" id="UP000244912"/>
    </source>
</evidence>
<gene>
    <name evidence="2" type="ORF">PAA8504_01063</name>
</gene>
<dbReference type="GO" id="GO:0003824">
    <property type="term" value="F:catalytic activity"/>
    <property type="evidence" value="ECO:0007669"/>
    <property type="project" value="InterPro"/>
</dbReference>
<dbReference type="RefSeq" id="WP_245897526.1">
    <property type="nucleotide sequence ID" value="NZ_ONZF01000002.1"/>
</dbReference>
<feature type="domain" description="Endonuclease/exonuclease/phosphatase" evidence="1">
    <location>
        <begin position="31"/>
        <end position="296"/>
    </location>
</feature>
<organism evidence="2 3">
    <name type="scientific">Palleronia abyssalis</name>
    <dbReference type="NCBI Taxonomy" id="1501240"/>
    <lineage>
        <taxon>Bacteria</taxon>
        <taxon>Pseudomonadati</taxon>
        <taxon>Pseudomonadota</taxon>
        <taxon>Alphaproteobacteria</taxon>
        <taxon>Rhodobacterales</taxon>
        <taxon>Roseobacteraceae</taxon>
        <taxon>Palleronia</taxon>
    </lineage>
</organism>
<dbReference type="Gene3D" id="3.60.10.10">
    <property type="entry name" value="Endonuclease/exonuclease/phosphatase"/>
    <property type="match status" value="1"/>
</dbReference>
<dbReference type="Proteomes" id="UP000244912">
    <property type="component" value="Unassembled WGS sequence"/>
</dbReference>
<dbReference type="EMBL" id="ONZF01000002">
    <property type="protein sequence ID" value="SPJ23255.1"/>
    <property type="molecule type" value="Genomic_DNA"/>
</dbReference>
<sequence length="323" mass="34819">MRIATFHTGLSERGPGLLLRRVMDPEDTEVAAVVAMIQEVDPDILVLQDVDYDAGLATLTALADRLEQNGVAYPERFALRPNAGLPSGLDLNADGRRGGPRDAQGYGNFAGDGGMAILSRFLVAIGDVIDLSDLLWKDVPGADLPPMSEEVEQAQRLSSVAHWIVPVAIDGVTLTLMTWHGTPPVFDGPEDRNGRRNRDETGLWLRLLDGDLAIPPPAAPFVILGVGNVDPRQGEGRRDTLRALLSDARLQDPTPEGYGGLATADYAEPLGPLRVSYLLPSAGIEVLRSGILWPAPGGEIAARLGPPEHWPRHRIVWADLQLD</sequence>
<proteinExistence type="predicted"/>
<dbReference type="InterPro" id="IPR005135">
    <property type="entry name" value="Endo/exonuclease/phosphatase"/>
</dbReference>
<reference evidence="2 3" key="1">
    <citation type="submission" date="2018-03" db="EMBL/GenBank/DDBJ databases">
        <authorList>
            <person name="Keele B.F."/>
        </authorList>
    </citation>
    <scope>NUCLEOTIDE SEQUENCE [LARGE SCALE GENOMIC DNA]</scope>
    <source>
        <strain evidence="2 3">CECT 8504</strain>
    </source>
</reference>
<protein>
    <recommendedName>
        <fullName evidence="1">Endonuclease/exonuclease/phosphatase domain-containing protein</fullName>
    </recommendedName>
</protein>
<keyword evidence="3" id="KW-1185">Reference proteome</keyword>
<dbReference type="SUPFAM" id="SSF56219">
    <property type="entry name" value="DNase I-like"/>
    <property type="match status" value="1"/>
</dbReference>
<evidence type="ECO:0000313" key="2">
    <source>
        <dbReference type="EMBL" id="SPJ23255.1"/>
    </source>
</evidence>
<dbReference type="InterPro" id="IPR036691">
    <property type="entry name" value="Endo/exonu/phosph_ase_sf"/>
</dbReference>